<feature type="transmembrane region" description="Helical" evidence="2">
    <location>
        <begin position="12"/>
        <end position="33"/>
    </location>
</feature>
<dbReference type="AlphaFoldDB" id="A0A2T6BCA9"/>
<feature type="region of interest" description="Disordered" evidence="1">
    <location>
        <begin position="174"/>
        <end position="213"/>
    </location>
</feature>
<keyword evidence="2" id="KW-0812">Transmembrane</keyword>
<evidence type="ECO:0000313" key="3">
    <source>
        <dbReference type="EMBL" id="PTX53683.1"/>
    </source>
</evidence>
<feature type="compositionally biased region" description="Low complexity" evidence="1">
    <location>
        <begin position="189"/>
        <end position="204"/>
    </location>
</feature>
<name>A0A2T6BCA9_9BACL</name>
<gene>
    <name evidence="3" type="ORF">C8P63_1273</name>
</gene>
<evidence type="ECO:0000256" key="2">
    <source>
        <dbReference type="SAM" id="Phobius"/>
    </source>
</evidence>
<dbReference type="OrthoDB" id="2989143at2"/>
<keyword evidence="2" id="KW-0472">Membrane</keyword>
<protein>
    <recommendedName>
        <fullName evidence="5">Tfp pilus assembly protein PilN</fullName>
    </recommendedName>
</protein>
<reference evidence="3 4" key="1">
    <citation type="submission" date="2018-04" db="EMBL/GenBank/DDBJ databases">
        <title>Genomic Encyclopedia of Archaeal and Bacterial Type Strains, Phase II (KMG-II): from individual species to whole genera.</title>
        <authorList>
            <person name="Goeker M."/>
        </authorList>
    </citation>
    <scope>NUCLEOTIDE SEQUENCE [LARGE SCALE GENOMIC DNA]</scope>
    <source>
        <strain evidence="3 4">DSM 45787</strain>
    </source>
</reference>
<accession>A0A2T6BCA9</accession>
<evidence type="ECO:0000313" key="4">
    <source>
        <dbReference type="Proteomes" id="UP000244240"/>
    </source>
</evidence>
<dbReference type="RefSeq" id="WP_108025654.1">
    <property type="nucleotide sequence ID" value="NZ_QBKR01000027.1"/>
</dbReference>
<sequence length="213" mass="23845">MPPVPPGRRYFGWGLVLILCWLVQLTALAGWFFTTEFREAARMQETHQSQAMADLKAREKVGRYQEFMKRYGPEVRYRQSVQKAEEGRVLWSDGLRVVNEKLPAGTELFRSEAEGRRMDGWAVFPSGSEAAVFLESLKQDARVDGVFLDCLGKSCGEDALPEPPAKGEQVLHFHFTLKPSSEEKRTEAETASPAPEASEPEGTPLPEVGDDVE</sequence>
<keyword evidence="4" id="KW-1185">Reference proteome</keyword>
<proteinExistence type="predicted"/>
<organism evidence="3 4">
    <name type="scientific">Melghirimyces profundicolus</name>
    <dbReference type="NCBI Taxonomy" id="1242148"/>
    <lineage>
        <taxon>Bacteria</taxon>
        <taxon>Bacillati</taxon>
        <taxon>Bacillota</taxon>
        <taxon>Bacilli</taxon>
        <taxon>Bacillales</taxon>
        <taxon>Thermoactinomycetaceae</taxon>
        <taxon>Melghirimyces</taxon>
    </lineage>
</organism>
<comment type="caution">
    <text evidence="3">The sequence shown here is derived from an EMBL/GenBank/DDBJ whole genome shotgun (WGS) entry which is preliminary data.</text>
</comment>
<dbReference type="EMBL" id="QBKR01000027">
    <property type="protein sequence ID" value="PTX53683.1"/>
    <property type="molecule type" value="Genomic_DNA"/>
</dbReference>
<keyword evidence="2" id="KW-1133">Transmembrane helix</keyword>
<evidence type="ECO:0000256" key="1">
    <source>
        <dbReference type="SAM" id="MobiDB-lite"/>
    </source>
</evidence>
<evidence type="ECO:0008006" key="5">
    <source>
        <dbReference type="Google" id="ProtNLM"/>
    </source>
</evidence>
<dbReference type="Proteomes" id="UP000244240">
    <property type="component" value="Unassembled WGS sequence"/>
</dbReference>